<organism evidence="5 6">
    <name type="scientific">Clostridium beijerinckii</name>
    <name type="common">Clostridium MP</name>
    <dbReference type="NCBI Taxonomy" id="1520"/>
    <lineage>
        <taxon>Bacteria</taxon>
        <taxon>Bacillati</taxon>
        <taxon>Bacillota</taxon>
        <taxon>Clostridia</taxon>
        <taxon>Eubacteriales</taxon>
        <taxon>Clostridiaceae</taxon>
        <taxon>Clostridium</taxon>
    </lineage>
</organism>
<reference evidence="5" key="1">
    <citation type="submission" date="2020-06" db="EMBL/GenBank/DDBJ databases">
        <title>Genomic insights into acetone-butanol-ethanol (ABE) fermentation by sequencing solventogenic clostridia strains.</title>
        <authorList>
            <person name="Brown S."/>
        </authorList>
    </citation>
    <scope>NUCLEOTIDE SEQUENCE</scope>
    <source>
        <strain evidence="5">DJ123</strain>
    </source>
</reference>
<dbReference type="Pfam" id="PF01638">
    <property type="entry name" value="HxlR"/>
    <property type="match status" value="1"/>
</dbReference>
<dbReference type="InterPro" id="IPR002577">
    <property type="entry name" value="HTH_HxlR"/>
</dbReference>
<dbReference type="EMBL" id="JABTDW010000001">
    <property type="protein sequence ID" value="NSB13696.1"/>
    <property type="molecule type" value="Genomic_DNA"/>
</dbReference>
<dbReference type="Gene3D" id="1.10.10.10">
    <property type="entry name" value="Winged helix-like DNA-binding domain superfamily/Winged helix DNA-binding domain"/>
    <property type="match status" value="1"/>
</dbReference>
<dbReference type="InterPro" id="IPR036390">
    <property type="entry name" value="WH_DNA-bd_sf"/>
</dbReference>
<dbReference type="RefSeq" id="WP_077855787.1">
    <property type="nucleotide sequence ID" value="NZ_JABTDW010000001.1"/>
</dbReference>
<dbReference type="PANTHER" id="PTHR33204">
    <property type="entry name" value="TRANSCRIPTIONAL REGULATOR, MARR FAMILY"/>
    <property type="match status" value="1"/>
</dbReference>
<evidence type="ECO:0000256" key="3">
    <source>
        <dbReference type="ARBA" id="ARBA00023163"/>
    </source>
</evidence>
<dbReference type="PROSITE" id="PS51118">
    <property type="entry name" value="HTH_HXLR"/>
    <property type="match status" value="1"/>
</dbReference>
<keyword evidence="3" id="KW-0804">Transcription</keyword>
<dbReference type="SUPFAM" id="SSF46785">
    <property type="entry name" value="Winged helix' DNA-binding domain"/>
    <property type="match status" value="1"/>
</dbReference>
<protein>
    <submittedName>
        <fullName evidence="5">DNA-binding HxlR family transcriptional regulator</fullName>
    </submittedName>
</protein>
<dbReference type="GO" id="GO:0003677">
    <property type="term" value="F:DNA binding"/>
    <property type="evidence" value="ECO:0007669"/>
    <property type="project" value="UniProtKB-KW"/>
</dbReference>
<keyword evidence="1" id="KW-0805">Transcription regulation</keyword>
<accession>A0AAE5H469</accession>
<evidence type="ECO:0000259" key="4">
    <source>
        <dbReference type="PROSITE" id="PS51118"/>
    </source>
</evidence>
<dbReference type="Proteomes" id="UP000822184">
    <property type="component" value="Unassembled WGS sequence"/>
</dbReference>
<comment type="caution">
    <text evidence="5">The sequence shown here is derived from an EMBL/GenBank/DDBJ whole genome shotgun (WGS) entry which is preliminary data.</text>
</comment>
<sequence length="125" mass="14834">MASKQELEKYLNTIKESDFNEKCCIKYALEVIGGKWKLNILGQLLRKDVCRFNQLKRDVSGITNTMLANSLRELENDELVIRNQYNEMPVRVEYTLTDKGRNLLPLLYELTIWWEDYIKNKEISK</sequence>
<dbReference type="InterPro" id="IPR036388">
    <property type="entry name" value="WH-like_DNA-bd_sf"/>
</dbReference>
<name>A0AAE5H469_CLOBE</name>
<evidence type="ECO:0000256" key="2">
    <source>
        <dbReference type="ARBA" id="ARBA00023125"/>
    </source>
</evidence>
<keyword evidence="2 5" id="KW-0238">DNA-binding</keyword>
<evidence type="ECO:0000313" key="5">
    <source>
        <dbReference type="EMBL" id="NSB13696.1"/>
    </source>
</evidence>
<proteinExistence type="predicted"/>
<evidence type="ECO:0000313" key="6">
    <source>
        <dbReference type="Proteomes" id="UP000822184"/>
    </source>
</evidence>
<dbReference type="PANTHER" id="PTHR33204:SF29">
    <property type="entry name" value="TRANSCRIPTIONAL REGULATOR"/>
    <property type="match status" value="1"/>
</dbReference>
<gene>
    <name evidence="5" type="ORF">BCD95_001955</name>
</gene>
<dbReference type="AlphaFoldDB" id="A0AAE5H469"/>
<evidence type="ECO:0000256" key="1">
    <source>
        <dbReference type="ARBA" id="ARBA00023015"/>
    </source>
</evidence>
<feature type="domain" description="HTH hxlR-type" evidence="4">
    <location>
        <begin position="23"/>
        <end position="122"/>
    </location>
</feature>